<dbReference type="InterPro" id="IPR000524">
    <property type="entry name" value="Tscrpt_reg_HTH_GntR"/>
</dbReference>
<evidence type="ECO:0000256" key="2">
    <source>
        <dbReference type="ARBA" id="ARBA00023125"/>
    </source>
</evidence>
<dbReference type="PANTHER" id="PTHR38445:SF7">
    <property type="entry name" value="GNTR-FAMILY TRANSCRIPTIONAL REGULATOR"/>
    <property type="match status" value="1"/>
</dbReference>
<dbReference type="PROSITE" id="PS50949">
    <property type="entry name" value="HTH_GNTR"/>
    <property type="match status" value="1"/>
</dbReference>
<dbReference type="SUPFAM" id="SSF46785">
    <property type="entry name" value="Winged helix' DNA-binding domain"/>
    <property type="match status" value="1"/>
</dbReference>
<dbReference type="InterPro" id="IPR036390">
    <property type="entry name" value="WH_DNA-bd_sf"/>
</dbReference>
<keyword evidence="1" id="KW-0805">Transcription regulation</keyword>
<proteinExistence type="predicted"/>
<evidence type="ECO:0000259" key="4">
    <source>
        <dbReference type="PROSITE" id="PS50949"/>
    </source>
</evidence>
<evidence type="ECO:0000313" key="5">
    <source>
        <dbReference type="EMBL" id="SHI53096.1"/>
    </source>
</evidence>
<organism evidence="5 6">
    <name type="scientific">Clostridium intestinale DSM 6191</name>
    <dbReference type="NCBI Taxonomy" id="1121320"/>
    <lineage>
        <taxon>Bacteria</taxon>
        <taxon>Bacillati</taxon>
        <taxon>Bacillota</taxon>
        <taxon>Clostridia</taxon>
        <taxon>Eubacteriales</taxon>
        <taxon>Clostridiaceae</taxon>
        <taxon>Clostridium</taxon>
    </lineage>
</organism>
<dbReference type="PANTHER" id="PTHR38445">
    <property type="entry name" value="HTH-TYPE TRANSCRIPTIONAL REPRESSOR YTRA"/>
    <property type="match status" value="1"/>
</dbReference>
<dbReference type="Pfam" id="PF00392">
    <property type="entry name" value="GntR"/>
    <property type="match status" value="1"/>
</dbReference>
<reference evidence="5 6" key="1">
    <citation type="submission" date="2016-11" db="EMBL/GenBank/DDBJ databases">
        <authorList>
            <person name="Jaros S."/>
            <person name="Januszkiewicz K."/>
            <person name="Wedrychowicz H."/>
        </authorList>
    </citation>
    <scope>NUCLEOTIDE SEQUENCE [LARGE SCALE GENOMIC DNA]</scope>
    <source>
        <strain evidence="5 6">DSM 6191</strain>
    </source>
</reference>
<sequence length="124" mass="14046">MNIIISNSSNLPIYQQIMNQIKDSILRGEVNSGEAVPSIRELAKELRISVITTKRAYDDLEKEGFLTSVAGKGFFVTSQNKEILKETKLRTVEEKLMDAINTANMLGITKKELEEIFQLLIKEE</sequence>
<dbReference type="SMART" id="SM00345">
    <property type="entry name" value="HTH_GNTR"/>
    <property type="match status" value="1"/>
</dbReference>
<keyword evidence="2" id="KW-0238">DNA-binding</keyword>
<protein>
    <submittedName>
        <fullName evidence="5">Transcriptional regulator, GntR family</fullName>
    </submittedName>
</protein>
<dbReference type="CDD" id="cd07377">
    <property type="entry name" value="WHTH_GntR"/>
    <property type="match status" value="1"/>
</dbReference>
<gene>
    <name evidence="5" type="ORF">SAMN02745941_03964</name>
</gene>
<keyword evidence="3" id="KW-0804">Transcription</keyword>
<feature type="domain" description="HTH gntR-type" evidence="4">
    <location>
        <begin position="11"/>
        <end position="79"/>
    </location>
</feature>
<dbReference type="RefSeq" id="WP_073022307.1">
    <property type="nucleotide sequence ID" value="NZ_FQXU01000015.1"/>
</dbReference>
<evidence type="ECO:0000256" key="3">
    <source>
        <dbReference type="ARBA" id="ARBA00023163"/>
    </source>
</evidence>
<dbReference type="Proteomes" id="UP000184241">
    <property type="component" value="Unassembled WGS sequence"/>
</dbReference>
<dbReference type="GO" id="GO:0003677">
    <property type="term" value="F:DNA binding"/>
    <property type="evidence" value="ECO:0007669"/>
    <property type="project" value="UniProtKB-KW"/>
</dbReference>
<dbReference type="GO" id="GO:0003700">
    <property type="term" value="F:DNA-binding transcription factor activity"/>
    <property type="evidence" value="ECO:0007669"/>
    <property type="project" value="InterPro"/>
</dbReference>
<dbReference type="AlphaFoldDB" id="A0A1M6BWD2"/>
<evidence type="ECO:0000313" key="6">
    <source>
        <dbReference type="Proteomes" id="UP000184241"/>
    </source>
</evidence>
<dbReference type="InterPro" id="IPR036388">
    <property type="entry name" value="WH-like_DNA-bd_sf"/>
</dbReference>
<dbReference type="EMBL" id="FQXU01000015">
    <property type="protein sequence ID" value="SHI53096.1"/>
    <property type="molecule type" value="Genomic_DNA"/>
</dbReference>
<name>A0A1M6BWD2_9CLOT</name>
<accession>A0A1M6BWD2</accession>
<evidence type="ECO:0000256" key="1">
    <source>
        <dbReference type="ARBA" id="ARBA00023015"/>
    </source>
</evidence>
<dbReference type="Gene3D" id="1.10.10.10">
    <property type="entry name" value="Winged helix-like DNA-binding domain superfamily/Winged helix DNA-binding domain"/>
    <property type="match status" value="1"/>
</dbReference>